<feature type="region of interest" description="Disordered" evidence="3">
    <location>
        <begin position="157"/>
        <end position="248"/>
    </location>
</feature>
<dbReference type="InterPro" id="IPR025715">
    <property type="entry name" value="FoP_C"/>
</dbReference>
<accession>A0AA39YGE5</accession>
<sequence>MSGKLDQSLDEILSTQRRNATKRRTSRRTAVGNRPAPTAPAGGIQKKPQNARNANKPTPAKGSGLVGESKIMVSNLPKDVSEAQIKEYFQSSVGQVKKVELSYGPGGQSRGIAQVTFHHADGATKAFTNLNGLLIDNKPVKVEVIIANADLIPQPKTLGQRISQPKAQPKSAAAVKNSAATGKGGAAAGKGPKKGPKKGKSGRPAKKTQEELDSEMTDYFNSANNENATAGAPAAANGGDAPMEDEIL</sequence>
<comment type="caution">
    <text evidence="5">The sequence shown here is derived from an EMBL/GenBank/DDBJ whole genome shotgun (WGS) entry which is preliminary data.</text>
</comment>
<evidence type="ECO:0000256" key="2">
    <source>
        <dbReference type="PROSITE-ProRule" id="PRU00176"/>
    </source>
</evidence>
<dbReference type="InterPro" id="IPR035979">
    <property type="entry name" value="RBD_domain_sf"/>
</dbReference>
<protein>
    <recommendedName>
        <fullName evidence="4">RRM domain-containing protein</fullName>
    </recommendedName>
</protein>
<dbReference type="PROSITE" id="PS50102">
    <property type="entry name" value="RRM"/>
    <property type="match status" value="1"/>
</dbReference>
<gene>
    <name evidence="5" type="ORF">B0T16DRAFT_405579</name>
</gene>
<reference evidence="5" key="1">
    <citation type="submission" date="2023-06" db="EMBL/GenBank/DDBJ databases">
        <title>Genome-scale phylogeny and comparative genomics of the fungal order Sordariales.</title>
        <authorList>
            <consortium name="Lawrence Berkeley National Laboratory"/>
            <person name="Hensen N."/>
            <person name="Bonometti L."/>
            <person name="Westerberg I."/>
            <person name="Brannstrom I.O."/>
            <person name="Guillou S."/>
            <person name="Cros-Aarteil S."/>
            <person name="Calhoun S."/>
            <person name="Haridas S."/>
            <person name="Kuo A."/>
            <person name="Mondo S."/>
            <person name="Pangilinan J."/>
            <person name="Riley R."/>
            <person name="Labutti K."/>
            <person name="Andreopoulos B."/>
            <person name="Lipzen A."/>
            <person name="Chen C."/>
            <person name="Yanf M."/>
            <person name="Daum C."/>
            <person name="Ng V."/>
            <person name="Clum A."/>
            <person name="Steindorff A."/>
            <person name="Ohm R."/>
            <person name="Martin F."/>
            <person name="Silar P."/>
            <person name="Natvig D."/>
            <person name="Lalanne C."/>
            <person name="Gautier V."/>
            <person name="Ament-Velasquez S.L."/>
            <person name="Kruys A."/>
            <person name="Hutchinson M.I."/>
            <person name="Powell A.J."/>
            <person name="Barry K."/>
            <person name="Miller A.N."/>
            <person name="Grigoriev I.V."/>
            <person name="Debuchy R."/>
            <person name="Gladieux P."/>
            <person name="Thoren M.H."/>
            <person name="Johannesson H."/>
        </authorList>
    </citation>
    <scope>NUCLEOTIDE SEQUENCE</scope>
    <source>
        <strain evidence="5">SMH2532-1</strain>
    </source>
</reference>
<dbReference type="GO" id="GO:0005634">
    <property type="term" value="C:nucleus"/>
    <property type="evidence" value="ECO:0007669"/>
    <property type="project" value="TreeGrafter"/>
</dbReference>
<keyword evidence="1 2" id="KW-0694">RNA-binding</keyword>
<dbReference type="InterPro" id="IPR012677">
    <property type="entry name" value="Nucleotide-bd_a/b_plait_sf"/>
</dbReference>
<dbReference type="Pfam" id="PF00076">
    <property type="entry name" value="RRM_1"/>
    <property type="match status" value="1"/>
</dbReference>
<keyword evidence="6" id="KW-1185">Reference proteome</keyword>
<dbReference type="GO" id="GO:0003729">
    <property type="term" value="F:mRNA binding"/>
    <property type="evidence" value="ECO:0007669"/>
    <property type="project" value="TreeGrafter"/>
</dbReference>
<proteinExistence type="predicted"/>
<evidence type="ECO:0000256" key="1">
    <source>
        <dbReference type="ARBA" id="ARBA00022884"/>
    </source>
</evidence>
<dbReference type="Proteomes" id="UP001174936">
    <property type="component" value="Unassembled WGS sequence"/>
</dbReference>
<dbReference type="InterPro" id="IPR051229">
    <property type="entry name" value="ALYREF_mRNA_export"/>
</dbReference>
<feature type="compositionally biased region" description="Basic residues" evidence="3">
    <location>
        <begin position="191"/>
        <end position="206"/>
    </location>
</feature>
<dbReference type="SMART" id="SM01218">
    <property type="entry name" value="FoP_duplication"/>
    <property type="match status" value="1"/>
</dbReference>
<dbReference type="InterPro" id="IPR000504">
    <property type="entry name" value="RRM_dom"/>
</dbReference>
<dbReference type="Gene3D" id="3.30.70.330">
    <property type="match status" value="1"/>
</dbReference>
<dbReference type="EMBL" id="JAULSV010000002">
    <property type="protein sequence ID" value="KAK0652169.1"/>
    <property type="molecule type" value="Genomic_DNA"/>
</dbReference>
<evidence type="ECO:0000256" key="3">
    <source>
        <dbReference type="SAM" id="MobiDB-lite"/>
    </source>
</evidence>
<name>A0AA39YGE5_9PEZI</name>
<feature type="domain" description="RRM" evidence="4">
    <location>
        <begin position="69"/>
        <end position="147"/>
    </location>
</feature>
<feature type="compositionally biased region" description="Polar residues" evidence="3">
    <location>
        <begin position="47"/>
        <end position="56"/>
    </location>
</feature>
<evidence type="ECO:0000259" key="4">
    <source>
        <dbReference type="PROSITE" id="PS50102"/>
    </source>
</evidence>
<dbReference type="AlphaFoldDB" id="A0AA39YGE5"/>
<feature type="compositionally biased region" description="Low complexity" evidence="3">
    <location>
        <begin position="223"/>
        <end position="241"/>
    </location>
</feature>
<evidence type="ECO:0000313" key="5">
    <source>
        <dbReference type="EMBL" id="KAK0652169.1"/>
    </source>
</evidence>
<dbReference type="PANTHER" id="PTHR19965">
    <property type="entry name" value="RNA AND EXPORT FACTOR BINDING PROTEIN"/>
    <property type="match status" value="1"/>
</dbReference>
<dbReference type="SUPFAM" id="SSF54928">
    <property type="entry name" value="RNA-binding domain, RBD"/>
    <property type="match status" value="1"/>
</dbReference>
<dbReference type="SMART" id="SM00360">
    <property type="entry name" value="RRM"/>
    <property type="match status" value="1"/>
</dbReference>
<feature type="region of interest" description="Disordered" evidence="3">
    <location>
        <begin position="1"/>
        <end position="66"/>
    </location>
</feature>
<evidence type="ECO:0000313" key="6">
    <source>
        <dbReference type="Proteomes" id="UP001174936"/>
    </source>
</evidence>
<dbReference type="PANTHER" id="PTHR19965:SF35">
    <property type="entry name" value="RNA ANNEALING PROTEIN YRA1"/>
    <property type="match status" value="1"/>
</dbReference>
<organism evidence="5 6">
    <name type="scientific">Cercophora newfieldiana</name>
    <dbReference type="NCBI Taxonomy" id="92897"/>
    <lineage>
        <taxon>Eukaryota</taxon>
        <taxon>Fungi</taxon>
        <taxon>Dikarya</taxon>
        <taxon>Ascomycota</taxon>
        <taxon>Pezizomycotina</taxon>
        <taxon>Sordariomycetes</taxon>
        <taxon>Sordariomycetidae</taxon>
        <taxon>Sordariales</taxon>
        <taxon>Lasiosphaeriaceae</taxon>
        <taxon>Cercophora</taxon>
    </lineage>
</organism>